<dbReference type="CDD" id="cd08050">
    <property type="entry name" value="TAF6C"/>
    <property type="match status" value="1"/>
</dbReference>
<dbReference type="STRING" id="133381.A0A2T9ZIH6"/>
<evidence type="ECO:0000256" key="6">
    <source>
        <dbReference type="SAM" id="MobiDB-lite"/>
    </source>
</evidence>
<feature type="domain" description="TATA box binding protein associated factor (TAF) histone-like fold" evidence="7">
    <location>
        <begin position="1"/>
        <end position="66"/>
    </location>
</feature>
<keyword evidence="9" id="KW-1185">Reference proteome</keyword>
<dbReference type="OrthoDB" id="361039at2759"/>
<protein>
    <recommendedName>
        <fullName evidence="7">TATA box binding protein associated factor (TAF) histone-like fold domain-containing protein</fullName>
    </recommendedName>
</protein>
<keyword evidence="4" id="KW-0804">Transcription</keyword>
<dbReference type="InterPro" id="IPR011442">
    <property type="entry name" value="TAF6_C"/>
</dbReference>
<dbReference type="EMBL" id="MBFS01000130">
    <property type="protein sequence ID" value="PVV04384.1"/>
    <property type="molecule type" value="Genomic_DNA"/>
</dbReference>
<dbReference type="Proteomes" id="UP000245609">
    <property type="component" value="Unassembled WGS sequence"/>
</dbReference>
<gene>
    <name evidence="8" type="ORF">BB560_001112</name>
</gene>
<keyword evidence="3" id="KW-0805">Transcription regulation</keyword>
<name>A0A2T9ZIH6_9FUNG</name>
<evidence type="ECO:0000313" key="8">
    <source>
        <dbReference type="EMBL" id="PVV04384.1"/>
    </source>
</evidence>
<dbReference type="Gene3D" id="1.10.20.10">
    <property type="entry name" value="Histone, subunit A"/>
    <property type="match status" value="1"/>
</dbReference>
<dbReference type="GO" id="GO:0000124">
    <property type="term" value="C:SAGA complex"/>
    <property type="evidence" value="ECO:0007669"/>
    <property type="project" value="InterPro"/>
</dbReference>
<feature type="region of interest" description="Disordered" evidence="6">
    <location>
        <begin position="134"/>
        <end position="157"/>
    </location>
</feature>
<dbReference type="SMART" id="SM00803">
    <property type="entry name" value="TAF"/>
    <property type="match status" value="1"/>
</dbReference>
<proteinExistence type="inferred from homology"/>
<dbReference type="InterPro" id="IPR046344">
    <property type="entry name" value="TAF6_C_sf"/>
</dbReference>
<dbReference type="GO" id="GO:0046982">
    <property type="term" value="F:protein heterodimerization activity"/>
    <property type="evidence" value="ECO:0007669"/>
    <property type="project" value="InterPro"/>
</dbReference>
<dbReference type="InterPro" id="IPR037796">
    <property type="entry name" value="TAF6"/>
</dbReference>
<dbReference type="FunFam" id="1.25.40.770:FF:000001">
    <property type="entry name" value="Transcription initiation factor TFIID subunit 6"/>
    <property type="match status" value="1"/>
</dbReference>
<comment type="similarity">
    <text evidence="2">Belongs to the TAF6 family.</text>
</comment>
<dbReference type="InterPro" id="IPR016024">
    <property type="entry name" value="ARM-type_fold"/>
</dbReference>
<organism evidence="8 9">
    <name type="scientific">Smittium megazygosporum</name>
    <dbReference type="NCBI Taxonomy" id="133381"/>
    <lineage>
        <taxon>Eukaryota</taxon>
        <taxon>Fungi</taxon>
        <taxon>Fungi incertae sedis</taxon>
        <taxon>Zoopagomycota</taxon>
        <taxon>Kickxellomycotina</taxon>
        <taxon>Harpellomycetes</taxon>
        <taxon>Harpellales</taxon>
        <taxon>Legeriomycetaceae</taxon>
        <taxon>Smittium</taxon>
    </lineage>
</organism>
<dbReference type="GO" id="GO:0046695">
    <property type="term" value="C:SLIK (SAGA-like) complex"/>
    <property type="evidence" value="ECO:0007669"/>
    <property type="project" value="InterPro"/>
</dbReference>
<comment type="subcellular location">
    <subcellularLocation>
        <location evidence="1">Nucleus</location>
    </subcellularLocation>
</comment>
<evidence type="ECO:0000259" key="7">
    <source>
        <dbReference type="SMART" id="SM00803"/>
    </source>
</evidence>
<evidence type="ECO:0000256" key="3">
    <source>
        <dbReference type="ARBA" id="ARBA00023015"/>
    </source>
</evidence>
<accession>A0A2T9ZIH6</accession>
<dbReference type="PANTHER" id="PTHR10221:SF9">
    <property type="entry name" value="TRANSCRIPTION INITIATION FACTOR TFIID SUBUNIT 6"/>
    <property type="match status" value="1"/>
</dbReference>
<dbReference type="InterPro" id="IPR004823">
    <property type="entry name" value="TAF_TATA-bd_Histone-like_dom"/>
</dbReference>
<dbReference type="Pfam" id="PF07571">
    <property type="entry name" value="TAF6_C"/>
    <property type="match status" value="1"/>
</dbReference>
<sequence length="442" mass="49759">MYPTNSIKTTGESLGITKIRQEALSTLAQDTEYRVRSIIQDASKFMRHSKRKTLLVSDINNALKLRNIQPIYGHDYIANPKYSSVLTSTEDVYFEDEEEVDLSSLFNKPIPAPPQSVVYSTHWLAIEGVQPKIPQNPDFDLEETPAGSSEKSEEKPVDISPLSNAEILVKHTLSRELQLYFDCIKSSLLGSEVAIQNAAIECIESDAGIHQLIPYFIQLANDMIFSKSSTLHTLNLVISLIKAILTNPHFYIEPYLHQILPLLLTCLLGVNLTHNSNDNHWELRDKAAELIGFISASFGNMYHSLSQKLARTFLRTLLDPSMPLESTYGSIKGIFGIGKESVRVLLLPNIKLILKNLQSELSKGDPQSRPSVDKILSLLQDSLRDYAIKISDLEISLDQPAEEQDTSIESIHEQLKLRFDETLASKLVSFSDVKSWWHILLQ</sequence>
<dbReference type="CDD" id="cd22931">
    <property type="entry name" value="HFD_TAF6"/>
    <property type="match status" value="1"/>
</dbReference>
<comment type="caution">
    <text evidence="8">The sequence shown here is derived from an EMBL/GenBank/DDBJ whole genome shotgun (WGS) entry which is preliminary data.</text>
</comment>
<evidence type="ECO:0000256" key="1">
    <source>
        <dbReference type="ARBA" id="ARBA00004123"/>
    </source>
</evidence>
<evidence type="ECO:0000313" key="9">
    <source>
        <dbReference type="Proteomes" id="UP000245609"/>
    </source>
</evidence>
<keyword evidence="5" id="KW-0539">Nucleus</keyword>
<evidence type="ECO:0000256" key="5">
    <source>
        <dbReference type="ARBA" id="ARBA00023242"/>
    </source>
</evidence>
<dbReference type="GO" id="GO:0005669">
    <property type="term" value="C:transcription factor TFIID complex"/>
    <property type="evidence" value="ECO:0007669"/>
    <property type="project" value="InterPro"/>
</dbReference>
<dbReference type="GO" id="GO:0003713">
    <property type="term" value="F:transcription coactivator activity"/>
    <property type="evidence" value="ECO:0007669"/>
    <property type="project" value="TreeGrafter"/>
</dbReference>
<evidence type="ECO:0000256" key="4">
    <source>
        <dbReference type="ARBA" id="ARBA00023163"/>
    </source>
</evidence>
<dbReference type="InterPro" id="IPR009072">
    <property type="entry name" value="Histone-fold"/>
</dbReference>
<evidence type="ECO:0000256" key="2">
    <source>
        <dbReference type="ARBA" id="ARBA00007688"/>
    </source>
</evidence>
<dbReference type="Pfam" id="PF02969">
    <property type="entry name" value="TAF"/>
    <property type="match status" value="1"/>
</dbReference>
<dbReference type="GO" id="GO:0051123">
    <property type="term" value="P:RNA polymerase II preinitiation complex assembly"/>
    <property type="evidence" value="ECO:0007669"/>
    <property type="project" value="TreeGrafter"/>
</dbReference>
<dbReference type="Gene3D" id="1.25.40.770">
    <property type="entry name" value="TAF6, C-terminal HEAT repeat domain"/>
    <property type="match status" value="1"/>
</dbReference>
<dbReference type="GO" id="GO:0016251">
    <property type="term" value="F:RNA polymerase II general transcription initiation factor activity"/>
    <property type="evidence" value="ECO:0007669"/>
    <property type="project" value="InterPro"/>
</dbReference>
<dbReference type="PANTHER" id="PTHR10221">
    <property type="entry name" value="TRANSCRIPTION INITIATION FACTOR TFIID SUBUNIT 6"/>
    <property type="match status" value="1"/>
</dbReference>
<dbReference type="SUPFAM" id="SSF48371">
    <property type="entry name" value="ARM repeat"/>
    <property type="match status" value="1"/>
</dbReference>
<reference evidence="8 9" key="1">
    <citation type="journal article" date="2018" name="MBio">
        <title>Comparative Genomics Reveals the Core Gene Toolbox for the Fungus-Insect Symbiosis.</title>
        <authorList>
            <person name="Wang Y."/>
            <person name="Stata M."/>
            <person name="Wang W."/>
            <person name="Stajich J.E."/>
            <person name="White M.M."/>
            <person name="Moncalvo J.M."/>
        </authorList>
    </citation>
    <scope>NUCLEOTIDE SEQUENCE [LARGE SCALE GENOMIC DNA]</scope>
    <source>
        <strain evidence="8 9">SC-DP-2</strain>
    </source>
</reference>
<dbReference type="AlphaFoldDB" id="A0A2T9ZIH6"/>
<dbReference type="SUPFAM" id="SSF47113">
    <property type="entry name" value="Histone-fold"/>
    <property type="match status" value="1"/>
</dbReference>